<name>A0A7G6WWC1_9ACTN</name>
<dbReference type="AlphaFoldDB" id="A0A7G6WWC1"/>
<evidence type="ECO:0000313" key="2">
    <source>
        <dbReference type="Proteomes" id="UP000515563"/>
    </source>
</evidence>
<organism evidence="1 2">
    <name type="scientific">Kribbella qitaiheensis</name>
    <dbReference type="NCBI Taxonomy" id="1544730"/>
    <lineage>
        <taxon>Bacteria</taxon>
        <taxon>Bacillati</taxon>
        <taxon>Actinomycetota</taxon>
        <taxon>Actinomycetes</taxon>
        <taxon>Propionibacteriales</taxon>
        <taxon>Kribbellaceae</taxon>
        <taxon>Kribbella</taxon>
    </lineage>
</organism>
<keyword evidence="2" id="KW-1185">Reference proteome</keyword>
<dbReference type="EMBL" id="CP043661">
    <property type="protein sequence ID" value="QNE18286.1"/>
    <property type="molecule type" value="Genomic_DNA"/>
</dbReference>
<sequence>MIDDILHQAATAARDTTEPGWIDISASIQQRLRSVTRRSHPIRAITDTGATMFVTDHVLTTQLRRQIAQLPGCELEQVQLVGDGDTCTGAVIDIVTLYGHDLHALATQIRTITYQVFTDLLGPGDPPFGTDGVDVTITDLTRNHN</sequence>
<accession>A0A7G6WWC1</accession>
<reference evidence="2" key="1">
    <citation type="submission" date="2019-09" db="EMBL/GenBank/DDBJ databases">
        <title>Antimicrobial potential of Antarctic Bacteria.</title>
        <authorList>
            <person name="Benaud N."/>
            <person name="Edwards R.J."/>
            <person name="Ferrari B.C."/>
        </authorList>
    </citation>
    <scope>NUCLEOTIDE SEQUENCE [LARGE SCALE GENOMIC DNA]</scope>
    <source>
        <strain evidence="2">SPB151</strain>
    </source>
</reference>
<gene>
    <name evidence="1" type="ORF">F1D05_10775</name>
</gene>
<dbReference type="KEGG" id="kqi:F1D05_10775"/>
<reference evidence="1 2" key="2">
    <citation type="journal article" date="2020" name="Microbiol. Resour. Announc.">
        <title>Antarctic desert soil bacteria exhibit high novel natural product potential, evaluated through long-read genome sequencing and comparative genomics.</title>
        <authorList>
            <person name="Benaud N."/>
            <person name="Edwards R.J."/>
            <person name="Amos T.G."/>
            <person name="D'Agostino P.M."/>
            <person name="Gutierrez-Chavez C."/>
            <person name="Montgomery K."/>
            <person name="Nicetic I."/>
            <person name="Ferrari B.C."/>
        </authorList>
    </citation>
    <scope>NUCLEOTIDE SEQUENCE [LARGE SCALE GENOMIC DNA]</scope>
    <source>
        <strain evidence="1 2">SPB151</strain>
    </source>
</reference>
<evidence type="ECO:0000313" key="1">
    <source>
        <dbReference type="EMBL" id="QNE18286.1"/>
    </source>
</evidence>
<dbReference type="RefSeq" id="WP_185447315.1">
    <property type="nucleotide sequence ID" value="NZ_CP043661.1"/>
</dbReference>
<dbReference type="Proteomes" id="UP000515563">
    <property type="component" value="Chromosome"/>
</dbReference>
<proteinExistence type="predicted"/>
<protein>
    <submittedName>
        <fullName evidence="1">Uncharacterized protein</fullName>
    </submittedName>
</protein>